<accession>A0A7V2SZ68</accession>
<proteinExistence type="predicted"/>
<gene>
    <name evidence="1" type="ORF">ENJ51_03265</name>
</gene>
<dbReference type="Pfam" id="PF04340">
    <property type="entry name" value="DUF484"/>
    <property type="match status" value="1"/>
</dbReference>
<dbReference type="Gene3D" id="3.30.450.40">
    <property type="match status" value="1"/>
</dbReference>
<name>A0A7V2SZ68_LEUMU</name>
<dbReference type="Proteomes" id="UP000885750">
    <property type="component" value="Unassembled WGS sequence"/>
</dbReference>
<dbReference type="EMBL" id="DRMS01000138">
    <property type="protein sequence ID" value="HFC91810.1"/>
    <property type="molecule type" value="Genomic_DNA"/>
</dbReference>
<comment type="caution">
    <text evidence="1">The sequence shown here is derived from an EMBL/GenBank/DDBJ whole genome shotgun (WGS) entry which is preliminary data.</text>
</comment>
<sequence>MSSHLKQMENTVTDQLIDETNIANYLRQNPDFFQRHTEFLEKQHISHQNIGSATSLIERQVAVLREKNTHLEGQLDNLLRAARSNEQIMVRLQHLTLELLRAENLNEMIAVCQDVLRSDFNSDYIAIRLIKKTRKNSQNQKNLHFINANNASLKQFDNLFISGKPFCGTLPDKQQKFLFSAHMDDVKSAALLPLQTTQNIGILALGSKSEKRFHSGMGTVFISHLGDLISNALAQHVK</sequence>
<dbReference type="AlphaFoldDB" id="A0A7V2SZ68"/>
<organism evidence="1">
    <name type="scientific">Leucothrix mucor</name>
    <dbReference type="NCBI Taxonomy" id="45248"/>
    <lineage>
        <taxon>Bacteria</taxon>
        <taxon>Pseudomonadati</taxon>
        <taxon>Pseudomonadota</taxon>
        <taxon>Gammaproteobacteria</taxon>
        <taxon>Thiotrichales</taxon>
        <taxon>Thiotrichaceae</taxon>
        <taxon>Leucothrix</taxon>
    </lineage>
</organism>
<dbReference type="PANTHER" id="PTHR38765:SF1">
    <property type="entry name" value="DUF484 DOMAIN-CONTAINING PROTEIN"/>
    <property type="match status" value="1"/>
</dbReference>
<evidence type="ECO:0000313" key="1">
    <source>
        <dbReference type="EMBL" id="HFC91810.1"/>
    </source>
</evidence>
<dbReference type="PANTHER" id="PTHR38765">
    <property type="entry name" value="DUF484 DOMAIN-CONTAINING PROTEIN"/>
    <property type="match status" value="1"/>
</dbReference>
<protein>
    <submittedName>
        <fullName evidence="1">DUF484 family protein</fullName>
    </submittedName>
</protein>
<reference evidence="1" key="1">
    <citation type="journal article" date="2020" name="mSystems">
        <title>Genome- and Community-Level Interaction Insights into Carbon Utilization and Element Cycling Functions of Hydrothermarchaeota in Hydrothermal Sediment.</title>
        <authorList>
            <person name="Zhou Z."/>
            <person name="Liu Y."/>
            <person name="Xu W."/>
            <person name="Pan J."/>
            <person name="Luo Z.H."/>
            <person name="Li M."/>
        </authorList>
    </citation>
    <scope>NUCLEOTIDE SEQUENCE [LARGE SCALE GENOMIC DNA]</scope>
    <source>
        <strain evidence="1">HyVt-493</strain>
    </source>
</reference>
<dbReference type="InterPro" id="IPR007435">
    <property type="entry name" value="DUF484"/>
</dbReference>
<dbReference type="InterPro" id="IPR029016">
    <property type="entry name" value="GAF-like_dom_sf"/>
</dbReference>